<dbReference type="AlphaFoldDB" id="A0A1D9Q5N2"/>
<dbReference type="InterPro" id="IPR045863">
    <property type="entry name" value="CorA_TM1_TM2"/>
</dbReference>
<dbReference type="Gene3D" id="1.20.58.340">
    <property type="entry name" value="Magnesium transport protein CorA, transmembrane region"/>
    <property type="match status" value="1"/>
</dbReference>
<gene>
    <name evidence="6" type="ORF">sscle_06g050240</name>
</gene>
<evidence type="ECO:0000256" key="3">
    <source>
        <dbReference type="ARBA" id="ARBA00022989"/>
    </source>
</evidence>
<proteinExistence type="predicted"/>
<dbReference type="VEuPathDB" id="FungiDB:sscle_06g050240"/>
<evidence type="ECO:0000256" key="4">
    <source>
        <dbReference type="ARBA" id="ARBA00023136"/>
    </source>
</evidence>
<organism evidence="6 7">
    <name type="scientific">Sclerotinia sclerotiorum (strain ATCC 18683 / 1980 / Ss-1)</name>
    <name type="common">White mold</name>
    <name type="synonym">Whetzelinia sclerotiorum</name>
    <dbReference type="NCBI Taxonomy" id="665079"/>
    <lineage>
        <taxon>Eukaryota</taxon>
        <taxon>Fungi</taxon>
        <taxon>Dikarya</taxon>
        <taxon>Ascomycota</taxon>
        <taxon>Pezizomycotina</taxon>
        <taxon>Leotiomycetes</taxon>
        <taxon>Helotiales</taxon>
        <taxon>Sclerotiniaceae</taxon>
        <taxon>Sclerotinia</taxon>
    </lineage>
</organism>
<evidence type="ECO:0000256" key="1">
    <source>
        <dbReference type="ARBA" id="ARBA00004141"/>
    </source>
</evidence>
<keyword evidence="2 5" id="KW-0812">Transmembrane</keyword>
<sequence>MDDYMFTTNVARCRNVTEHTSYLEMISYSDSSLNSIEEHPLTPDEFENFLNRRGAFAPPELPEGVAQIACVRLILQLNAKHPDTFAPNVLSFPSSTYISMVKTMNLPYRSIESGSAVGPIFWAAYDQDEENPHLQIVNRKSDVRKKGLTRGWELTLSHDIKNGITTGYAKGTPSSDMVESIQHLKACILQIGHPMLLPAIIFSHDISFKTDLKQREARDWLRKLEHAVSMRSEIEEKEGYVREGVIDLDAINRDLVECHSQVLWKRPKAYLQILSQLEKAMKMFDERLPEERKDASMRALQASMLARFDFYRVKLQGIESYAYTTLQRLDIQRSALYNIIAQKESKLNFQMAKEQRQLAHAAKRDSSTMKTISLLSAIFFPGAYLASVFSMTFFNFQNDGTPAVSESFWLYWAVTIPCTMIIVGWWYIWEKKRERRYNLEDIDLERGSDDMEKEIMATMRKRTMSKASTWDKQNPPMVGDHGNGHVHVHAISEKVHGLGEKLGKKME</sequence>
<feature type="transmembrane region" description="Helical" evidence="5">
    <location>
        <begin position="408"/>
        <end position="429"/>
    </location>
</feature>
<accession>A0A1D9Q5N2</accession>
<reference evidence="7" key="1">
    <citation type="journal article" date="2017" name="Genome Biol. Evol.">
        <title>The complete genome sequence of the phytopathogenic fungus Sclerotinia sclerotiorum reveals insights into the genome architecture of broad host range pathogens.</title>
        <authorList>
            <person name="Derbyshire M."/>
            <person name="Denton-Giles M."/>
            <person name="Hegedus D."/>
            <person name="Seifbarghy S."/>
            <person name="Rollins J."/>
            <person name="van Kan J."/>
            <person name="Seidl M.F."/>
            <person name="Faino L."/>
            <person name="Mbengue M."/>
            <person name="Navaud O."/>
            <person name="Raffaele S."/>
            <person name="Hammond-Kosack K."/>
            <person name="Heard S."/>
            <person name="Oliver R."/>
        </authorList>
    </citation>
    <scope>NUCLEOTIDE SEQUENCE [LARGE SCALE GENOMIC DNA]</scope>
    <source>
        <strain evidence="7">ATCC 18683 / 1980 / Ss-1</strain>
    </source>
</reference>
<dbReference type="SUPFAM" id="SSF144083">
    <property type="entry name" value="Magnesium transport protein CorA, transmembrane region"/>
    <property type="match status" value="1"/>
</dbReference>
<evidence type="ECO:0000313" key="6">
    <source>
        <dbReference type="EMBL" id="APA10254.1"/>
    </source>
</evidence>
<dbReference type="Proteomes" id="UP000177798">
    <property type="component" value="Chromosome 6"/>
</dbReference>
<evidence type="ECO:0000313" key="7">
    <source>
        <dbReference type="Proteomes" id="UP000177798"/>
    </source>
</evidence>
<protein>
    <submittedName>
        <fullName evidence="6">Uncharacterized protein</fullName>
    </submittedName>
</protein>
<keyword evidence="4 5" id="KW-0472">Membrane</keyword>
<evidence type="ECO:0000256" key="2">
    <source>
        <dbReference type="ARBA" id="ARBA00022692"/>
    </source>
</evidence>
<name>A0A1D9Q5N2_SCLS1</name>
<dbReference type="OrthoDB" id="2830640at2759"/>
<comment type="subcellular location">
    <subcellularLocation>
        <location evidence="1">Membrane</location>
        <topology evidence="1">Multi-pass membrane protein</topology>
    </subcellularLocation>
</comment>
<feature type="transmembrane region" description="Helical" evidence="5">
    <location>
        <begin position="372"/>
        <end position="396"/>
    </location>
</feature>
<keyword evidence="3 5" id="KW-1133">Transmembrane helix</keyword>
<evidence type="ECO:0000256" key="5">
    <source>
        <dbReference type="SAM" id="Phobius"/>
    </source>
</evidence>
<dbReference type="GO" id="GO:0016020">
    <property type="term" value="C:membrane"/>
    <property type="evidence" value="ECO:0007669"/>
    <property type="project" value="UniProtKB-SubCell"/>
</dbReference>
<dbReference type="EMBL" id="CP017819">
    <property type="protein sequence ID" value="APA10254.1"/>
    <property type="molecule type" value="Genomic_DNA"/>
</dbReference>